<dbReference type="Gene3D" id="3.40.50.1820">
    <property type="entry name" value="alpha/beta hydrolase"/>
    <property type="match status" value="1"/>
</dbReference>
<dbReference type="STRING" id="395495.Lcho_4366"/>
<dbReference type="HOGENOM" id="CLU_046066_3_2_4"/>
<proteinExistence type="predicted"/>
<dbReference type="Pfam" id="PF12697">
    <property type="entry name" value="Abhydrolase_6"/>
    <property type="match status" value="1"/>
</dbReference>
<dbReference type="PANTHER" id="PTHR37017">
    <property type="entry name" value="AB HYDROLASE-1 DOMAIN-CONTAINING PROTEIN-RELATED"/>
    <property type="match status" value="1"/>
</dbReference>
<dbReference type="eggNOG" id="COG0596">
    <property type="taxonomic scope" value="Bacteria"/>
</dbReference>
<name>B1Y0D8_LEPCP</name>
<dbReference type="AlphaFoldDB" id="B1Y0D8"/>
<organism evidence="2 3">
    <name type="scientific">Leptothrix cholodnii (strain ATCC 51168 / LMG 8142 / SP-6)</name>
    <name type="common">Leptothrix discophora (strain SP-6)</name>
    <dbReference type="NCBI Taxonomy" id="395495"/>
    <lineage>
        <taxon>Bacteria</taxon>
        <taxon>Pseudomonadati</taxon>
        <taxon>Pseudomonadota</taxon>
        <taxon>Betaproteobacteria</taxon>
        <taxon>Burkholderiales</taxon>
        <taxon>Sphaerotilaceae</taxon>
        <taxon>Leptothrix</taxon>
    </lineage>
</organism>
<sequence>MTPPPIVLVHGAWGGAWIWRRVLGPLRAAGHEVHAVTLTGDGERAHLRHPGITLQTHIADVVGLIEAEELRDVMLVGHSYGGQVITGAADALLARDAGAIRQLVYVDAMVPLPGEGWGGSHSAEIVAARTAAALANHHALPPPDPADFGISGADRDWLLRRQVPHPFGPYREPLPFDGERWARLRRSFIDCNAPAYPTISAMRERVRQLPGFDVREIATGHCPMVSEPAALVAHLLAIAAT</sequence>
<reference evidence="2 3" key="1">
    <citation type="submission" date="2008-03" db="EMBL/GenBank/DDBJ databases">
        <title>Complete sequence of Leptothrix cholodnii SP-6.</title>
        <authorList>
            <consortium name="US DOE Joint Genome Institute"/>
            <person name="Copeland A."/>
            <person name="Lucas S."/>
            <person name="Lapidus A."/>
            <person name="Glavina del Rio T."/>
            <person name="Dalin E."/>
            <person name="Tice H."/>
            <person name="Bruce D."/>
            <person name="Goodwin L."/>
            <person name="Pitluck S."/>
            <person name="Chertkov O."/>
            <person name="Brettin T."/>
            <person name="Detter J.C."/>
            <person name="Han C."/>
            <person name="Kuske C.R."/>
            <person name="Schmutz J."/>
            <person name="Larimer F."/>
            <person name="Land M."/>
            <person name="Hauser L."/>
            <person name="Kyrpides N."/>
            <person name="Lykidis A."/>
            <person name="Emerson D."/>
            <person name="Richardson P."/>
        </authorList>
    </citation>
    <scope>NUCLEOTIDE SEQUENCE [LARGE SCALE GENOMIC DNA]</scope>
    <source>
        <strain evidence="3">ATCC 51168 / LMG 8142 / SP-6</strain>
    </source>
</reference>
<keyword evidence="3" id="KW-1185">Reference proteome</keyword>
<dbReference type="InterPro" id="IPR029058">
    <property type="entry name" value="AB_hydrolase_fold"/>
</dbReference>
<dbReference type="InterPro" id="IPR000073">
    <property type="entry name" value="AB_hydrolase_1"/>
</dbReference>
<dbReference type="PANTHER" id="PTHR37017:SF11">
    <property type="entry name" value="ESTERASE_LIPASE_THIOESTERASE DOMAIN-CONTAINING PROTEIN"/>
    <property type="match status" value="1"/>
</dbReference>
<protein>
    <submittedName>
        <fullName evidence="2">Putative esterase</fullName>
    </submittedName>
</protein>
<dbReference type="EMBL" id="CP001013">
    <property type="protein sequence ID" value="ACB36617.1"/>
    <property type="molecule type" value="Genomic_DNA"/>
</dbReference>
<feature type="domain" description="AB hydrolase-1" evidence="1">
    <location>
        <begin position="6"/>
        <end position="233"/>
    </location>
</feature>
<dbReference type="InterPro" id="IPR052897">
    <property type="entry name" value="Sec-Metab_Biosynth_Hydrolase"/>
</dbReference>
<dbReference type="ESTHER" id="lepcp-b1y0d8">
    <property type="family name" value="HNLyase_Bact"/>
</dbReference>
<dbReference type="OrthoDB" id="9112061at2"/>
<evidence type="ECO:0000313" key="2">
    <source>
        <dbReference type="EMBL" id="ACB36617.1"/>
    </source>
</evidence>
<accession>B1Y0D8</accession>
<gene>
    <name evidence="2" type="ordered locus">Lcho_4366</name>
</gene>
<evidence type="ECO:0000313" key="3">
    <source>
        <dbReference type="Proteomes" id="UP000001693"/>
    </source>
</evidence>
<dbReference type="RefSeq" id="WP_012349358.1">
    <property type="nucleotide sequence ID" value="NC_010524.1"/>
</dbReference>
<dbReference type="Proteomes" id="UP000001693">
    <property type="component" value="Chromosome"/>
</dbReference>
<dbReference type="SUPFAM" id="SSF53474">
    <property type="entry name" value="alpha/beta-Hydrolases"/>
    <property type="match status" value="1"/>
</dbReference>
<evidence type="ECO:0000259" key="1">
    <source>
        <dbReference type="Pfam" id="PF12697"/>
    </source>
</evidence>
<dbReference type="KEGG" id="lch:Lcho_4366"/>